<dbReference type="Pfam" id="PF02518">
    <property type="entry name" value="HATPase_c"/>
    <property type="match status" value="1"/>
</dbReference>
<dbReference type="GO" id="GO:0005886">
    <property type="term" value="C:plasma membrane"/>
    <property type="evidence" value="ECO:0007669"/>
    <property type="project" value="TreeGrafter"/>
</dbReference>
<feature type="transmembrane region" description="Helical" evidence="7">
    <location>
        <begin position="20"/>
        <end position="40"/>
    </location>
</feature>
<keyword evidence="6" id="KW-0902">Two-component regulatory system</keyword>
<dbReference type="AlphaFoldDB" id="A0A4S1E2I4"/>
<dbReference type="OrthoDB" id="1522504at2"/>
<dbReference type="Pfam" id="PF00512">
    <property type="entry name" value="HisKA"/>
    <property type="match status" value="1"/>
</dbReference>
<dbReference type="SMART" id="SM00387">
    <property type="entry name" value="HATPase_c"/>
    <property type="match status" value="1"/>
</dbReference>
<dbReference type="CDD" id="cd00082">
    <property type="entry name" value="HisKA"/>
    <property type="match status" value="1"/>
</dbReference>
<evidence type="ECO:0000256" key="5">
    <source>
        <dbReference type="ARBA" id="ARBA00022777"/>
    </source>
</evidence>
<evidence type="ECO:0000313" key="9">
    <source>
        <dbReference type="EMBL" id="TGV04866.1"/>
    </source>
</evidence>
<dbReference type="EMBL" id="SRSO01000001">
    <property type="protein sequence ID" value="TGV04866.1"/>
    <property type="molecule type" value="Genomic_DNA"/>
</dbReference>
<dbReference type="Gene3D" id="3.30.565.10">
    <property type="entry name" value="Histidine kinase-like ATPase, C-terminal domain"/>
    <property type="match status" value="1"/>
</dbReference>
<sequence length="417" mass="48168">MNHKKKIKLLKKISRSFLTYGLLAMILSVIALYFITKYIIKDETEESLNSQAFRIEKLIEKEGVPINVHPIINTQEVKYIGTQRIKDTILYDPAEEELEPYMELITYKKINERAYKISVRTKVVELYDILQAIILSYIVILLTVFLAQYYLSRKNTALVWKPFFNNLKKIKTFSIQSNKAINLEETDIEEFSELNTEIKTLTNKVISDYQNLKQFTEDVSHEIQTPLANIQAKIGNLFDENQINEKQYNLLIEISNNARRLATLNKKLILLAKIENQQFKTSNQINFTNILKKSIESFEGLNKVPILTREMEPLEINGDPYLAGIIADNLLSNAIKYTSSEGEIIIKTTTNEFIVSNSGEAAIKNPEKLYDRFYKENTTKKSLGLGLAIVKKICDNYGYTISYTFSNNMHVFKLTFN</sequence>
<dbReference type="InterPro" id="IPR003661">
    <property type="entry name" value="HisK_dim/P_dom"/>
</dbReference>
<dbReference type="Gene3D" id="1.10.287.130">
    <property type="match status" value="1"/>
</dbReference>
<dbReference type="PANTHER" id="PTHR45453">
    <property type="entry name" value="PHOSPHATE REGULON SENSOR PROTEIN PHOR"/>
    <property type="match status" value="1"/>
</dbReference>
<feature type="domain" description="Histidine kinase" evidence="8">
    <location>
        <begin position="218"/>
        <end position="417"/>
    </location>
</feature>
<dbReference type="RefSeq" id="WP_135874825.1">
    <property type="nucleotide sequence ID" value="NZ_SRSO01000001.1"/>
</dbReference>
<protein>
    <recommendedName>
        <fullName evidence="2">histidine kinase</fullName>
        <ecNumber evidence="2">2.7.13.3</ecNumber>
    </recommendedName>
</protein>
<dbReference type="InterPro" id="IPR036097">
    <property type="entry name" value="HisK_dim/P_sf"/>
</dbReference>
<dbReference type="SMART" id="SM00388">
    <property type="entry name" value="HisKA"/>
    <property type="match status" value="1"/>
</dbReference>
<evidence type="ECO:0000259" key="8">
    <source>
        <dbReference type="PROSITE" id="PS50109"/>
    </source>
</evidence>
<dbReference type="InterPro" id="IPR003594">
    <property type="entry name" value="HATPase_dom"/>
</dbReference>
<keyword evidence="5 9" id="KW-0418">Kinase</keyword>
<keyword evidence="3" id="KW-0597">Phosphoprotein</keyword>
<dbReference type="InterPro" id="IPR036890">
    <property type="entry name" value="HATPase_C_sf"/>
</dbReference>
<feature type="transmembrane region" description="Helical" evidence="7">
    <location>
        <begin position="129"/>
        <end position="151"/>
    </location>
</feature>
<comment type="caution">
    <text evidence="9">The sequence shown here is derived from an EMBL/GenBank/DDBJ whole genome shotgun (WGS) entry which is preliminary data.</text>
</comment>
<proteinExistence type="predicted"/>
<keyword evidence="10" id="KW-1185">Reference proteome</keyword>
<evidence type="ECO:0000256" key="4">
    <source>
        <dbReference type="ARBA" id="ARBA00022679"/>
    </source>
</evidence>
<name>A0A4S1E2I4_9FLAO</name>
<dbReference type="PANTHER" id="PTHR45453:SF1">
    <property type="entry name" value="PHOSPHATE REGULON SENSOR PROTEIN PHOR"/>
    <property type="match status" value="1"/>
</dbReference>
<dbReference type="InterPro" id="IPR050351">
    <property type="entry name" value="BphY/WalK/GraS-like"/>
</dbReference>
<evidence type="ECO:0000256" key="3">
    <source>
        <dbReference type="ARBA" id="ARBA00022553"/>
    </source>
</evidence>
<dbReference type="EC" id="2.7.13.3" evidence="2"/>
<keyword evidence="4" id="KW-0808">Transferase</keyword>
<evidence type="ECO:0000256" key="7">
    <source>
        <dbReference type="SAM" id="Phobius"/>
    </source>
</evidence>
<dbReference type="PROSITE" id="PS50109">
    <property type="entry name" value="HIS_KIN"/>
    <property type="match status" value="1"/>
</dbReference>
<dbReference type="SUPFAM" id="SSF55874">
    <property type="entry name" value="ATPase domain of HSP90 chaperone/DNA topoisomerase II/histidine kinase"/>
    <property type="match status" value="1"/>
</dbReference>
<evidence type="ECO:0000256" key="2">
    <source>
        <dbReference type="ARBA" id="ARBA00012438"/>
    </source>
</evidence>
<evidence type="ECO:0000256" key="1">
    <source>
        <dbReference type="ARBA" id="ARBA00000085"/>
    </source>
</evidence>
<evidence type="ECO:0000256" key="6">
    <source>
        <dbReference type="ARBA" id="ARBA00023012"/>
    </source>
</evidence>
<keyword evidence="7" id="KW-1133">Transmembrane helix</keyword>
<evidence type="ECO:0000313" key="10">
    <source>
        <dbReference type="Proteomes" id="UP000307602"/>
    </source>
</evidence>
<accession>A0A4S1E2I4</accession>
<dbReference type="InterPro" id="IPR005467">
    <property type="entry name" value="His_kinase_dom"/>
</dbReference>
<comment type="catalytic activity">
    <reaction evidence="1">
        <text>ATP + protein L-histidine = ADP + protein N-phospho-L-histidine.</text>
        <dbReference type="EC" id="2.7.13.3"/>
    </reaction>
</comment>
<organism evidence="9 10">
    <name type="scientific">Flavivirga rizhaonensis</name>
    <dbReference type="NCBI Taxonomy" id="2559571"/>
    <lineage>
        <taxon>Bacteria</taxon>
        <taxon>Pseudomonadati</taxon>
        <taxon>Bacteroidota</taxon>
        <taxon>Flavobacteriia</taxon>
        <taxon>Flavobacteriales</taxon>
        <taxon>Flavobacteriaceae</taxon>
        <taxon>Flavivirga</taxon>
    </lineage>
</organism>
<keyword evidence="7" id="KW-0472">Membrane</keyword>
<dbReference type="SUPFAM" id="SSF47384">
    <property type="entry name" value="Homodimeric domain of signal transducing histidine kinase"/>
    <property type="match status" value="1"/>
</dbReference>
<keyword evidence="7" id="KW-0812">Transmembrane</keyword>
<dbReference type="GO" id="GO:0016036">
    <property type="term" value="P:cellular response to phosphate starvation"/>
    <property type="evidence" value="ECO:0007669"/>
    <property type="project" value="TreeGrafter"/>
</dbReference>
<dbReference type="GO" id="GO:0004721">
    <property type="term" value="F:phosphoprotein phosphatase activity"/>
    <property type="evidence" value="ECO:0007669"/>
    <property type="project" value="TreeGrafter"/>
</dbReference>
<dbReference type="Proteomes" id="UP000307602">
    <property type="component" value="Unassembled WGS sequence"/>
</dbReference>
<reference evidence="9 10" key="1">
    <citation type="submission" date="2019-04" db="EMBL/GenBank/DDBJ databases">
        <authorList>
            <person name="Liu A."/>
        </authorList>
    </citation>
    <scope>NUCLEOTIDE SEQUENCE [LARGE SCALE GENOMIC DNA]</scope>
    <source>
        <strain evidence="9 10">RZ03</strain>
    </source>
</reference>
<gene>
    <name evidence="9" type="ORF">EM932_01725</name>
</gene>
<dbReference type="GO" id="GO:0000155">
    <property type="term" value="F:phosphorelay sensor kinase activity"/>
    <property type="evidence" value="ECO:0007669"/>
    <property type="project" value="InterPro"/>
</dbReference>